<feature type="transmembrane region" description="Helical" evidence="1">
    <location>
        <begin position="20"/>
        <end position="38"/>
    </location>
</feature>
<evidence type="ECO:0000256" key="1">
    <source>
        <dbReference type="SAM" id="Phobius"/>
    </source>
</evidence>
<keyword evidence="1" id="KW-0472">Membrane</keyword>
<name>A0A8J6NPK5_9CHLR</name>
<comment type="caution">
    <text evidence="2">The sequence shown here is derived from an EMBL/GenBank/DDBJ whole genome shotgun (WGS) entry which is preliminary data.</text>
</comment>
<dbReference type="EMBL" id="JACNJN010000204">
    <property type="protein sequence ID" value="MBC8336873.1"/>
    <property type="molecule type" value="Genomic_DNA"/>
</dbReference>
<keyword evidence="1" id="KW-1133">Transmembrane helix</keyword>
<protein>
    <submittedName>
        <fullName evidence="2">Flp family type IVb pilin</fullName>
    </submittedName>
</protein>
<evidence type="ECO:0000313" key="2">
    <source>
        <dbReference type="EMBL" id="MBC8336873.1"/>
    </source>
</evidence>
<evidence type="ECO:0000313" key="3">
    <source>
        <dbReference type="Proteomes" id="UP000614469"/>
    </source>
</evidence>
<sequence length="59" mass="6272">MFAELKKFLGDESGQDFGEYALIFGAIGVIAMAVIPQFREAVINAFQTGIDALNMASSG</sequence>
<dbReference type="Proteomes" id="UP000614469">
    <property type="component" value="Unassembled WGS sequence"/>
</dbReference>
<keyword evidence="1" id="KW-0812">Transmembrane</keyword>
<dbReference type="AlphaFoldDB" id="A0A8J6NPK5"/>
<proteinExistence type="predicted"/>
<accession>A0A8J6NPK5</accession>
<organism evidence="2 3">
    <name type="scientific">Candidatus Desulfolinea nitratireducens</name>
    <dbReference type="NCBI Taxonomy" id="2841698"/>
    <lineage>
        <taxon>Bacteria</taxon>
        <taxon>Bacillati</taxon>
        <taxon>Chloroflexota</taxon>
        <taxon>Anaerolineae</taxon>
        <taxon>Anaerolineales</taxon>
        <taxon>Anaerolineales incertae sedis</taxon>
        <taxon>Candidatus Desulfolinea</taxon>
    </lineage>
</organism>
<gene>
    <name evidence="2" type="ORF">H8E29_16565</name>
</gene>
<reference evidence="2 3" key="1">
    <citation type="submission" date="2020-08" db="EMBL/GenBank/DDBJ databases">
        <title>Bridging the membrane lipid divide: bacteria of the FCB group superphylum have the potential to synthesize archaeal ether lipids.</title>
        <authorList>
            <person name="Villanueva L."/>
            <person name="Von Meijenfeldt F.A.B."/>
            <person name="Westbye A.B."/>
            <person name="Yadav S."/>
            <person name="Hopmans E.C."/>
            <person name="Dutilh B.E."/>
            <person name="Sinninghe Damste J.S."/>
        </authorList>
    </citation>
    <scope>NUCLEOTIDE SEQUENCE [LARGE SCALE GENOMIC DNA]</scope>
    <source>
        <strain evidence="2">NIOZ-UU36</strain>
    </source>
</reference>